<sequence length="169" mass="19012">MAASKLAQKPSYFISTSAAPLYDGHDRDFDDDYRPDLSLFSPVYGNMLHLFSTGSSPSKALGMTYHDSGKWKTKQSAEGLHLFMDMPGLGKEDVKVSVEQNTLMVTGEGKKVFDDDKKTGRGYSNFFYLPEKVYKTKEIKAEMKNGVLKVFVPKIKNEERTDVFDVSVE</sequence>
<dbReference type="InterPro" id="IPR044656">
    <property type="entry name" value="HSP14.7/HSP23.5/HSP23.6-like"/>
</dbReference>
<evidence type="ECO:0000256" key="3">
    <source>
        <dbReference type="PROSITE-ProRule" id="PRU00285"/>
    </source>
</evidence>
<dbReference type="InterPro" id="IPR008978">
    <property type="entry name" value="HSP20-like_chaperone"/>
</dbReference>
<comment type="caution">
    <text evidence="6">The sequence shown here is derived from an EMBL/GenBank/DDBJ whole genome shotgun (WGS) entry which is preliminary data.</text>
</comment>
<dbReference type="Gene3D" id="2.60.40.790">
    <property type="match status" value="1"/>
</dbReference>
<dbReference type="PANTHER" id="PTHR46991:SF11">
    <property type="entry name" value="SMALL HEAT SHOCK PROTEIN HSPF"/>
    <property type="match status" value="1"/>
</dbReference>
<evidence type="ECO:0000313" key="7">
    <source>
        <dbReference type="Proteomes" id="UP000653305"/>
    </source>
</evidence>
<dbReference type="OrthoDB" id="1431247at2759"/>
<dbReference type="AlphaFoldDB" id="A0A830BWL4"/>
<dbReference type="PANTHER" id="PTHR46991">
    <property type="entry name" value="23.5 KDA HEAT SHOCK PROTEIN, MITOCHONDRIAL"/>
    <property type="match status" value="1"/>
</dbReference>
<name>A0A830BWL4_9LAMI</name>
<feature type="domain" description="SHSP" evidence="5">
    <location>
        <begin position="62"/>
        <end position="169"/>
    </location>
</feature>
<organism evidence="6 7">
    <name type="scientific">Phtheirospermum japonicum</name>
    <dbReference type="NCBI Taxonomy" id="374723"/>
    <lineage>
        <taxon>Eukaryota</taxon>
        <taxon>Viridiplantae</taxon>
        <taxon>Streptophyta</taxon>
        <taxon>Embryophyta</taxon>
        <taxon>Tracheophyta</taxon>
        <taxon>Spermatophyta</taxon>
        <taxon>Magnoliopsida</taxon>
        <taxon>eudicotyledons</taxon>
        <taxon>Gunneridae</taxon>
        <taxon>Pentapetalae</taxon>
        <taxon>asterids</taxon>
        <taxon>lamiids</taxon>
        <taxon>Lamiales</taxon>
        <taxon>Orobanchaceae</taxon>
        <taxon>Orobanchaceae incertae sedis</taxon>
        <taxon>Phtheirospermum</taxon>
    </lineage>
</organism>
<reference evidence="6" key="1">
    <citation type="submission" date="2020-07" db="EMBL/GenBank/DDBJ databases">
        <title>Ethylene signaling mediates host invasion by parasitic plants.</title>
        <authorList>
            <person name="Yoshida S."/>
        </authorList>
    </citation>
    <scope>NUCLEOTIDE SEQUENCE</scope>
    <source>
        <strain evidence="6">Okayama</strain>
    </source>
</reference>
<evidence type="ECO:0000259" key="5">
    <source>
        <dbReference type="PROSITE" id="PS01031"/>
    </source>
</evidence>
<keyword evidence="2 6" id="KW-0346">Stress response</keyword>
<evidence type="ECO:0000313" key="6">
    <source>
        <dbReference type="EMBL" id="GFP88253.1"/>
    </source>
</evidence>
<accession>A0A830BWL4</accession>
<protein>
    <submittedName>
        <fullName evidence="6">Heat shock 22 kDa protein mitochondrial</fullName>
    </submittedName>
</protein>
<dbReference type="PROSITE" id="PS01031">
    <property type="entry name" value="SHSP"/>
    <property type="match status" value="1"/>
</dbReference>
<evidence type="ECO:0000256" key="4">
    <source>
        <dbReference type="RuleBase" id="RU003616"/>
    </source>
</evidence>
<dbReference type="SUPFAM" id="SSF49764">
    <property type="entry name" value="HSP20-like chaperones"/>
    <property type="match status" value="1"/>
</dbReference>
<proteinExistence type="inferred from homology"/>
<gene>
    <name evidence="6" type="ORF">PHJA_000969000</name>
</gene>
<evidence type="ECO:0000256" key="2">
    <source>
        <dbReference type="ARBA" id="ARBA00023016"/>
    </source>
</evidence>
<dbReference type="CDD" id="cd06464">
    <property type="entry name" value="ACD_sHsps-like"/>
    <property type="match status" value="1"/>
</dbReference>
<dbReference type="Pfam" id="PF00011">
    <property type="entry name" value="HSP20"/>
    <property type="match status" value="1"/>
</dbReference>
<dbReference type="EMBL" id="BMAC01000166">
    <property type="protein sequence ID" value="GFP88253.1"/>
    <property type="molecule type" value="Genomic_DNA"/>
</dbReference>
<keyword evidence="7" id="KW-1185">Reference proteome</keyword>
<keyword evidence="1" id="KW-0809">Transit peptide</keyword>
<evidence type="ECO:0000256" key="1">
    <source>
        <dbReference type="ARBA" id="ARBA00022946"/>
    </source>
</evidence>
<comment type="similarity">
    <text evidence="3 4">Belongs to the small heat shock protein (HSP20) family.</text>
</comment>
<dbReference type="InterPro" id="IPR002068">
    <property type="entry name" value="A-crystallin/Hsp20_dom"/>
</dbReference>
<dbReference type="Proteomes" id="UP000653305">
    <property type="component" value="Unassembled WGS sequence"/>
</dbReference>